<keyword evidence="2" id="KW-1185">Reference proteome</keyword>
<sequence>MPDKSSAPSPQDIKRFFELFPQLSVEMQELLIDLAEKALSNTLSTEEVMEELRKFED</sequence>
<reference evidence="1" key="1">
    <citation type="submission" date="2009-07" db="EMBL/GenBank/DDBJ databases">
        <authorList>
            <person name="Weinstock G."/>
            <person name="Sodergren E."/>
            <person name="Clifton S."/>
            <person name="Fulton L."/>
            <person name="Fulton B."/>
            <person name="Courtney L."/>
            <person name="Fronick C."/>
            <person name="Harrison M."/>
            <person name="Strong C."/>
            <person name="Farmer C."/>
            <person name="Delahaunty K."/>
            <person name="Markovic C."/>
            <person name="Hall O."/>
            <person name="Minx P."/>
            <person name="Tomlinson C."/>
            <person name="Mitreva M."/>
            <person name="Nelson J."/>
            <person name="Hou S."/>
            <person name="Wollam A."/>
            <person name="Pepin K.H."/>
            <person name="Johnson M."/>
            <person name="Bhonagiri V."/>
            <person name="Nash W.E."/>
            <person name="Warren W."/>
            <person name="Chinwalla A."/>
            <person name="Mardis E.R."/>
            <person name="Wilson R.K."/>
        </authorList>
    </citation>
    <scope>NUCLEOTIDE SEQUENCE [LARGE SCALE GENOMIC DNA]</scope>
    <source>
        <strain evidence="1">DSM 14469</strain>
    </source>
</reference>
<organism evidence="1 2">
    <name type="scientific">Marvinbryantia formatexigens DSM 14469</name>
    <dbReference type="NCBI Taxonomy" id="478749"/>
    <lineage>
        <taxon>Bacteria</taxon>
        <taxon>Bacillati</taxon>
        <taxon>Bacillota</taxon>
        <taxon>Clostridia</taxon>
        <taxon>Lachnospirales</taxon>
        <taxon>Lachnospiraceae</taxon>
        <taxon>Marvinbryantia</taxon>
    </lineage>
</organism>
<evidence type="ECO:0000313" key="1">
    <source>
        <dbReference type="EMBL" id="EET60371.1"/>
    </source>
</evidence>
<accession>C6LG07</accession>
<gene>
    <name evidence="1" type="ORF">BRYFOR_07567</name>
</gene>
<name>C6LG07_9FIRM</name>
<comment type="caution">
    <text evidence="1">The sequence shown here is derived from an EMBL/GenBank/DDBJ whole genome shotgun (WGS) entry which is preliminary data.</text>
</comment>
<dbReference type="STRING" id="168384.SAMN05660368_03698"/>
<dbReference type="AlphaFoldDB" id="C6LG07"/>
<proteinExistence type="predicted"/>
<dbReference type="RefSeq" id="WP_006862351.1">
    <property type="nucleotide sequence ID" value="NZ_ACCL02000011.1"/>
</dbReference>
<dbReference type="Proteomes" id="UP000005561">
    <property type="component" value="Unassembled WGS sequence"/>
</dbReference>
<protein>
    <submittedName>
        <fullName evidence="1">Uncharacterized protein</fullName>
    </submittedName>
</protein>
<evidence type="ECO:0000313" key="2">
    <source>
        <dbReference type="Proteomes" id="UP000005561"/>
    </source>
</evidence>
<dbReference type="EMBL" id="ACCL02000011">
    <property type="protein sequence ID" value="EET60371.1"/>
    <property type="molecule type" value="Genomic_DNA"/>
</dbReference>